<evidence type="ECO:0008006" key="4">
    <source>
        <dbReference type="Google" id="ProtNLM"/>
    </source>
</evidence>
<evidence type="ECO:0000256" key="1">
    <source>
        <dbReference type="SAM" id="SignalP"/>
    </source>
</evidence>
<organism evidence="2 3">
    <name type="scientific">Pseudonocardia ammonioxydans</name>
    <dbReference type="NCBI Taxonomy" id="260086"/>
    <lineage>
        <taxon>Bacteria</taxon>
        <taxon>Bacillati</taxon>
        <taxon>Actinomycetota</taxon>
        <taxon>Actinomycetes</taxon>
        <taxon>Pseudonocardiales</taxon>
        <taxon>Pseudonocardiaceae</taxon>
        <taxon>Pseudonocardia</taxon>
    </lineage>
</organism>
<dbReference type="RefSeq" id="WP_177238289.1">
    <property type="nucleotide sequence ID" value="NZ_FOUY01000004.1"/>
</dbReference>
<evidence type="ECO:0000313" key="2">
    <source>
        <dbReference type="EMBL" id="SFM88101.1"/>
    </source>
</evidence>
<dbReference type="Pfam" id="PF12079">
    <property type="entry name" value="DUF3558"/>
    <property type="match status" value="1"/>
</dbReference>
<dbReference type="AlphaFoldDB" id="A0A1I4UGY2"/>
<accession>A0A1I4UGY2</accession>
<dbReference type="STRING" id="260086.SAMN05216207_100486"/>
<keyword evidence="3" id="KW-1185">Reference proteome</keyword>
<reference evidence="2 3" key="1">
    <citation type="submission" date="2016-10" db="EMBL/GenBank/DDBJ databases">
        <authorList>
            <person name="de Groot N.N."/>
        </authorList>
    </citation>
    <scope>NUCLEOTIDE SEQUENCE [LARGE SCALE GENOMIC DNA]</scope>
    <source>
        <strain evidence="2 3">CGMCC 4.1877</strain>
    </source>
</reference>
<feature type="signal peptide" evidence="1">
    <location>
        <begin position="1"/>
        <end position="24"/>
    </location>
</feature>
<feature type="chain" id="PRO_5011779380" description="DUF3558 domain-containing protein" evidence="1">
    <location>
        <begin position="25"/>
        <end position="183"/>
    </location>
</feature>
<sequence>MKRTALLAPSFVIALVLAACGEVATDPADPFPPRPYTIDVTRVEPCSGLDAEQRERLSLQHGSESLAQGGTSRACTWPSTDGVGYTFQTLELDAGAAIGADPTSTLVTVAGFGAVQSSPPAQGTGLPFCQVVLDVADDASLRAQLQVSPLAAEADRRTVEATCEQLHTVAAQMLENLRVQQGQ</sequence>
<keyword evidence="1" id="KW-0732">Signal</keyword>
<name>A0A1I4UGY2_PSUAM</name>
<protein>
    <recommendedName>
        <fullName evidence="4">DUF3558 domain-containing protein</fullName>
    </recommendedName>
</protein>
<dbReference type="Proteomes" id="UP000199614">
    <property type="component" value="Unassembled WGS sequence"/>
</dbReference>
<dbReference type="InterPro" id="IPR024520">
    <property type="entry name" value="DUF3558"/>
</dbReference>
<dbReference type="EMBL" id="FOUY01000004">
    <property type="protein sequence ID" value="SFM88101.1"/>
    <property type="molecule type" value="Genomic_DNA"/>
</dbReference>
<proteinExistence type="predicted"/>
<dbReference type="PROSITE" id="PS51257">
    <property type="entry name" value="PROKAR_LIPOPROTEIN"/>
    <property type="match status" value="1"/>
</dbReference>
<gene>
    <name evidence="2" type="ORF">SAMN05216207_100486</name>
</gene>
<evidence type="ECO:0000313" key="3">
    <source>
        <dbReference type="Proteomes" id="UP000199614"/>
    </source>
</evidence>